<feature type="transmembrane region" description="Helical" evidence="7">
    <location>
        <begin position="548"/>
        <end position="571"/>
    </location>
</feature>
<feature type="transmembrane region" description="Helical" evidence="7">
    <location>
        <begin position="597"/>
        <end position="619"/>
    </location>
</feature>
<feature type="transmembrane region" description="Helical" evidence="7">
    <location>
        <begin position="691"/>
        <end position="713"/>
    </location>
</feature>
<dbReference type="PROSITE" id="PS00107">
    <property type="entry name" value="PROTEIN_KINASE_ATP"/>
    <property type="match status" value="1"/>
</dbReference>
<dbReference type="InterPro" id="IPR017441">
    <property type="entry name" value="Protein_kinase_ATP_BS"/>
</dbReference>
<keyword evidence="1 9" id="KW-0808">Transferase</keyword>
<keyword evidence="3 9" id="KW-0418">Kinase</keyword>
<evidence type="ECO:0000313" key="9">
    <source>
        <dbReference type="EMBL" id="QDT39872.1"/>
    </source>
</evidence>
<dbReference type="KEGG" id="svp:Pan189_42840"/>
<dbReference type="Pfam" id="PF00069">
    <property type="entry name" value="Pkinase"/>
    <property type="match status" value="1"/>
</dbReference>
<evidence type="ECO:0000313" key="10">
    <source>
        <dbReference type="Proteomes" id="UP000317318"/>
    </source>
</evidence>
<dbReference type="EMBL" id="CP036268">
    <property type="protein sequence ID" value="QDT39872.1"/>
    <property type="molecule type" value="Genomic_DNA"/>
</dbReference>
<feature type="region of interest" description="Disordered" evidence="6">
    <location>
        <begin position="1"/>
        <end position="21"/>
    </location>
</feature>
<feature type="transmembrane region" description="Helical" evidence="7">
    <location>
        <begin position="508"/>
        <end position="528"/>
    </location>
</feature>
<dbReference type="EC" id="2.7.11.1" evidence="9"/>
<dbReference type="PROSITE" id="PS00108">
    <property type="entry name" value="PROTEIN_KINASE_ST"/>
    <property type="match status" value="1"/>
</dbReference>
<dbReference type="PANTHER" id="PTHR43289:SF34">
    <property type="entry name" value="SERINE_THREONINE-PROTEIN KINASE YBDM-RELATED"/>
    <property type="match status" value="1"/>
</dbReference>
<dbReference type="InterPro" id="IPR011009">
    <property type="entry name" value="Kinase-like_dom_sf"/>
</dbReference>
<dbReference type="Gene3D" id="1.10.510.10">
    <property type="entry name" value="Transferase(Phosphotransferase) domain 1"/>
    <property type="match status" value="1"/>
</dbReference>
<dbReference type="SUPFAM" id="SSF56112">
    <property type="entry name" value="Protein kinase-like (PK-like)"/>
    <property type="match status" value="1"/>
</dbReference>
<dbReference type="GO" id="GO:0005524">
    <property type="term" value="F:ATP binding"/>
    <property type="evidence" value="ECO:0007669"/>
    <property type="project" value="UniProtKB-UniRule"/>
</dbReference>
<evidence type="ECO:0000256" key="1">
    <source>
        <dbReference type="ARBA" id="ARBA00022679"/>
    </source>
</evidence>
<feature type="domain" description="Protein kinase" evidence="8">
    <location>
        <begin position="180"/>
        <end position="481"/>
    </location>
</feature>
<evidence type="ECO:0000256" key="7">
    <source>
        <dbReference type="SAM" id="Phobius"/>
    </source>
</evidence>
<dbReference type="InterPro" id="IPR000719">
    <property type="entry name" value="Prot_kinase_dom"/>
</dbReference>
<dbReference type="PROSITE" id="PS50011">
    <property type="entry name" value="PROTEIN_KINASE_DOM"/>
    <property type="match status" value="1"/>
</dbReference>
<evidence type="ECO:0000256" key="3">
    <source>
        <dbReference type="ARBA" id="ARBA00022777"/>
    </source>
</evidence>
<keyword evidence="7" id="KW-0472">Membrane</keyword>
<keyword evidence="4 5" id="KW-0067">ATP-binding</keyword>
<dbReference type="Proteomes" id="UP000317318">
    <property type="component" value="Chromosome"/>
</dbReference>
<evidence type="ECO:0000256" key="2">
    <source>
        <dbReference type="ARBA" id="ARBA00022741"/>
    </source>
</evidence>
<evidence type="ECO:0000256" key="6">
    <source>
        <dbReference type="SAM" id="MobiDB-lite"/>
    </source>
</evidence>
<dbReference type="PANTHER" id="PTHR43289">
    <property type="entry name" value="MITOGEN-ACTIVATED PROTEIN KINASE KINASE KINASE 20-RELATED"/>
    <property type="match status" value="1"/>
</dbReference>
<reference evidence="9 10" key="1">
    <citation type="submission" date="2019-02" db="EMBL/GenBank/DDBJ databases">
        <title>Deep-cultivation of Planctomycetes and their phenomic and genomic characterization uncovers novel biology.</title>
        <authorList>
            <person name="Wiegand S."/>
            <person name="Jogler M."/>
            <person name="Boedeker C."/>
            <person name="Pinto D."/>
            <person name="Vollmers J."/>
            <person name="Rivas-Marin E."/>
            <person name="Kohn T."/>
            <person name="Peeters S.H."/>
            <person name="Heuer A."/>
            <person name="Rast P."/>
            <person name="Oberbeckmann S."/>
            <person name="Bunk B."/>
            <person name="Jeske O."/>
            <person name="Meyerdierks A."/>
            <person name="Storesund J.E."/>
            <person name="Kallscheuer N."/>
            <person name="Luecker S."/>
            <person name="Lage O.M."/>
            <person name="Pohl T."/>
            <person name="Merkel B.J."/>
            <person name="Hornburger P."/>
            <person name="Mueller R.-W."/>
            <person name="Bruemmer F."/>
            <person name="Labrenz M."/>
            <person name="Spormann A.M."/>
            <person name="Op den Camp H."/>
            <person name="Overmann J."/>
            <person name="Amann R."/>
            <person name="Jetten M.S.M."/>
            <person name="Mascher T."/>
            <person name="Medema M.H."/>
            <person name="Devos D.P."/>
            <person name="Kaster A.-K."/>
            <person name="Ovreas L."/>
            <person name="Rohde M."/>
            <person name="Galperin M.Y."/>
            <person name="Jogler C."/>
        </authorList>
    </citation>
    <scope>NUCLEOTIDE SEQUENCE [LARGE SCALE GENOMIC DNA]</scope>
    <source>
        <strain evidence="9 10">Pan189</strain>
    </source>
</reference>
<feature type="binding site" evidence="5">
    <location>
        <position position="209"/>
    </location>
    <ligand>
        <name>ATP</name>
        <dbReference type="ChEBI" id="CHEBI:30616"/>
    </ligand>
</feature>
<proteinExistence type="predicted"/>
<keyword evidence="10" id="KW-1185">Reference proteome</keyword>
<accession>A0A517R7N5</accession>
<evidence type="ECO:0000256" key="5">
    <source>
        <dbReference type="PROSITE-ProRule" id="PRU10141"/>
    </source>
</evidence>
<sequence>MGLDRVADMQNDETTRAVPDAPTHLADEEFSETLSALTNALDALIADWSAHPDRPPDLGRFIPREGPSRLMTLVELVKVDLEYRWTDRRHPKTLDAYGDEFPELAKDRLSADLIYEEFHYRARAGDEVTREGYLKQYPVQAGDLARLLQLDDPFQSTRIYQGRAEVTVESFEPGDELDDFSLLLKLGEGAFAKVFLARQQSMQRLVALKISSDSGTEPQVLAQLDHDHIVRVFDVRTLAGSGIRLLYMQYLPGGTLLDIVRVRKHTDNRQVDGRVFGRALKAALESRGETLPTSRSYEDSSWSRLICRIGTGLARGLAYAHRRGVLHRDIKPANVLLTADGTPKLADFNISFGSDVEGATADSFFGGSLAYMSPEQLAACHPARPIAPDELDARSDIYSLGVMLWELLTGERPFDDPVTGRDRLTLLDEMIERRQAGPDPESLDASGTCTNGLRNALLRCLDPNPEHRFDSGERLAEQLELCLNPRAEEIVYAPEGALRSWLRRLAPLAFIVLAGTPNGLAAFFNYSYNRLVIIDSIKAVGLADRFELLQTCVNAVFFPLGLGIGIAYAWATCRASSRAARGVRKPDKYLTRHKRQALDFGHVASLISVTLWTIAAMIYPAAIRIMHGPGIRTIEYVEFFGSLVLCGLIAAAYPFFLVTFYSVRVLYPPLLRVNLDLQTDQALLTRLRQWCWVYLGIAALIPLLSVMALTSLALYDADAARQTGWVLVSLSAGGLCGSGLAALLFRKILGDFDALLSAAPR</sequence>
<dbReference type="SMART" id="SM00220">
    <property type="entry name" value="S_TKc"/>
    <property type="match status" value="1"/>
</dbReference>
<evidence type="ECO:0000259" key="8">
    <source>
        <dbReference type="PROSITE" id="PS50011"/>
    </source>
</evidence>
<feature type="transmembrane region" description="Helical" evidence="7">
    <location>
        <begin position="639"/>
        <end position="663"/>
    </location>
</feature>
<organism evidence="9 10">
    <name type="scientific">Stratiformator vulcanicus</name>
    <dbReference type="NCBI Taxonomy" id="2527980"/>
    <lineage>
        <taxon>Bacteria</taxon>
        <taxon>Pseudomonadati</taxon>
        <taxon>Planctomycetota</taxon>
        <taxon>Planctomycetia</taxon>
        <taxon>Planctomycetales</taxon>
        <taxon>Planctomycetaceae</taxon>
        <taxon>Stratiformator</taxon>
    </lineage>
</organism>
<name>A0A517R7N5_9PLAN</name>
<dbReference type="GO" id="GO:0004674">
    <property type="term" value="F:protein serine/threonine kinase activity"/>
    <property type="evidence" value="ECO:0007669"/>
    <property type="project" value="UniProtKB-EC"/>
</dbReference>
<keyword evidence="7" id="KW-0812">Transmembrane</keyword>
<dbReference type="InterPro" id="IPR008271">
    <property type="entry name" value="Ser/Thr_kinase_AS"/>
</dbReference>
<feature type="transmembrane region" description="Helical" evidence="7">
    <location>
        <begin position="725"/>
        <end position="745"/>
    </location>
</feature>
<protein>
    <submittedName>
        <fullName evidence="9">Serine/threonine-protein kinase PrkC</fullName>
        <ecNumber evidence="9">2.7.11.1</ecNumber>
    </submittedName>
</protein>
<dbReference type="AlphaFoldDB" id="A0A517R7N5"/>
<gene>
    <name evidence="9" type="primary">prkC_15</name>
    <name evidence="9" type="ORF">Pan189_42840</name>
</gene>
<keyword evidence="7" id="KW-1133">Transmembrane helix</keyword>
<evidence type="ECO:0000256" key="4">
    <source>
        <dbReference type="ARBA" id="ARBA00022840"/>
    </source>
</evidence>
<dbReference type="CDD" id="cd14014">
    <property type="entry name" value="STKc_PknB_like"/>
    <property type="match status" value="1"/>
</dbReference>
<keyword evidence="2 5" id="KW-0547">Nucleotide-binding</keyword>